<evidence type="ECO:0000313" key="1">
    <source>
        <dbReference type="EnsemblPlants" id="AVESA.00010b.r2.5DG0942010.1.CDS"/>
    </source>
</evidence>
<dbReference type="Proteomes" id="UP001732700">
    <property type="component" value="Chromosome 5D"/>
</dbReference>
<reference evidence="1" key="1">
    <citation type="submission" date="2021-05" db="EMBL/GenBank/DDBJ databases">
        <authorList>
            <person name="Scholz U."/>
            <person name="Mascher M."/>
            <person name="Fiebig A."/>
        </authorList>
    </citation>
    <scope>NUCLEOTIDE SEQUENCE [LARGE SCALE GENOMIC DNA]</scope>
</reference>
<keyword evidence="2" id="KW-1185">Reference proteome</keyword>
<name>A0ACD5YAI8_AVESA</name>
<proteinExistence type="predicted"/>
<organism evidence="1 2">
    <name type="scientific">Avena sativa</name>
    <name type="common">Oat</name>
    <dbReference type="NCBI Taxonomy" id="4498"/>
    <lineage>
        <taxon>Eukaryota</taxon>
        <taxon>Viridiplantae</taxon>
        <taxon>Streptophyta</taxon>
        <taxon>Embryophyta</taxon>
        <taxon>Tracheophyta</taxon>
        <taxon>Spermatophyta</taxon>
        <taxon>Magnoliopsida</taxon>
        <taxon>Liliopsida</taxon>
        <taxon>Poales</taxon>
        <taxon>Poaceae</taxon>
        <taxon>BOP clade</taxon>
        <taxon>Pooideae</taxon>
        <taxon>Poodae</taxon>
        <taxon>Poeae</taxon>
        <taxon>Poeae Chloroplast Group 1 (Aveneae type)</taxon>
        <taxon>Aveninae</taxon>
        <taxon>Avena</taxon>
    </lineage>
</organism>
<evidence type="ECO:0000313" key="2">
    <source>
        <dbReference type="Proteomes" id="UP001732700"/>
    </source>
</evidence>
<dbReference type="EnsemblPlants" id="AVESA.00010b.r2.5DG0942010.1">
    <property type="protein sequence ID" value="AVESA.00010b.r2.5DG0942010.1.CDS"/>
    <property type="gene ID" value="AVESA.00010b.r2.5DG0942010"/>
</dbReference>
<accession>A0ACD5YAI8</accession>
<sequence length="1146" mass="128686">MAELASGAVSSLLGLLRKEALLLSQVGSDSEFIKEEMESMHSFLEHLARTEPPAGGGHDEQVRTWMKQVRDLAHDCSNCIDLYIRRGDPAVYRARAGRWRYLWWASWLVQRIVAQHNTAIQLRKLTERAREVGNRRLRYGVEIPRKEAPSSSQAATTEDEEDDQNQADLAPDGSDPRQRGLEPCDLEEYCAKKLANWLKLQTKTTERGSIKSIAIVSPDDTEDAARASLTLATANFTSKVRVNLSELHLPWDLPLLPEEILIYILHECEQQQGTGQGEVKVSQEQVYRYKENLSSRIRNMIDYGEIDKRIDEIINKFGEVEKWKTGVVDKKKVEENKCLGVLLSALRLLQMAPDRGVLLSSEQAIVETAPMLKTQMETGESKHQICLDVTQYEDILRKVFPANKPLQSQQGQEATASATTLSEDHIKEIIHNHKITLDIIMGLLPKPQLLEEGTSTKEQATDAAASVIKQDKKTKSGSTEKKTGGRVNKRIKSRTPEQNNESRAPEQNTESRATKGITQSRDPKQSNECKAPEQDSQSTDPKQNTEIRDRQNTKSLDQNTESKVVEGNTRSTASEKILKSGVPEQSTQSRAPEQSTESIATAGITESRNPEKSNKGKAPEQDSQSTDPKQNSEITAEQNTGSLDQNTENKAVDGNTRSTTSEQNLKTGVPKQNTQSRVPEQNTEGRAPEKNFESRFAFKKGKFQHLKYFRVEDSKMIKITFESGAGPELKKISLSLTNKGSELTGVGGLPKLKEVELKGDKFLLSLFNSAHQIAKVTLCDTQLNKDDIQILAKKRNMHCLELSEKSYDESHLAFNKDEFPNLDLLIVQCPTISSISFTEGSAPKIEKIVWSFAEMKSLSDIDYLPRLKAIECSGNYVPHQTGVPKQNTQSRVPEQNIEGRAPEKNFESRFAFKKGKFQHLKYFRVEDSKMIKITFESGAGPELKKIALFLTNKGSELTGVGGLPKLKEVELKGDKFLLSLFNSAHQIAKVTLCDTQLNKDDIQILAKKRNMRCLELSEKSYDESHLAFNKDEFPNLDLLIVQCPTISSISFTEGSAPKIEKIVWSFAEMKSLSDIDYLPRLKAIECSGNYVPHQVRKDIAAHKAQPVFIHKKPQQQGQAKETSTAEEDDDTCFPPIYRFLKIKNRC</sequence>
<protein>
    <submittedName>
        <fullName evidence="1">Uncharacterized protein</fullName>
    </submittedName>
</protein>
<reference evidence="1" key="2">
    <citation type="submission" date="2025-09" db="UniProtKB">
        <authorList>
            <consortium name="EnsemblPlants"/>
        </authorList>
    </citation>
    <scope>IDENTIFICATION</scope>
</reference>